<protein>
    <recommendedName>
        <fullName evidence="9">Proteasomal ATPase-associated factor 1</fullName>
    </recommendedName>
</protein>
<dbReference type="PROSITE" id="PS50294">
    <property type="entry name" value="WD_REPEATS_REGION"/>
    <property type="match status" value="2"/>
</dbReference>
<gene>
    <name evidence="7" type="ORF">O3P69_018428</name>
</gene>
<dbReference type="InterPro" id="IPR001680">
    <property type="entry name" value="WD40_rpt"/>
</dbReference>
<evidence type="ECO:0000313" key="7">
    <source>
        <dbReference type="EMBL" id="KAK8381329.1"/>
    </source>
</evidence>
<keyword evidence="2" id="KW-0677">Repeat</keyword>
<dbReference type="PANTHER" id="PTHR19857:SF19">
    <property type="entry name" value="26S PROTEASOME REGULATORY SUBUNIT RPN14"/>
    <property type="match status" value="1"/>
</dbReference>
<dbReference type="SMART" id="SM00320">
    <property type="entry name" value="WD40"/>
    <property type="match status" value="4"/>
</dbReference>
<evidence type="ECO:0008006" key="9">
    <source>
        <dbReference type="Google" id="ProtNLM"/>
    </source>
</evidence>
<dbReference type="PANTHER" id="PTHR19857">
    <property type="entry name" value="MITOCHONDRIAL DIVISION PROTEIN 1-RELATED"/>
    <property type="match status" value="1"/>
</dbReference>
<dbReference type="PROSITE" id="PS50082">
    <property type="entry name" value="WD_REPEATS_2"/>
    <property type="match status" value="2"/>
</dbReference>
<dbReference type="Pfam" id="PF00400">
    <property type="entry name" value="WD40"/>
    <property type="match status" value="2"/>
</dbReference>
<reference evidence="7 8" key="1">
    <citation type="submission" date="2023-03" db="EMBL/GenBank/DDBJ databases">
        <title>High-quality genome of Scylla paramamosain provides insights in environmental adaptation.</title>
        <authorList>
            <person name="Zhang L."/>
        </authorList>
    </citation>
    <scope>NUCLEOTIDE SEQUENCE [LARGE SCALE GENOMIC DNA]</scope>
    <source>
        <strain evidence="7">LZ_2023a</strain>
        <tissue evidence="7">Muscle</tissue>
    </source>
</reference>
<accession>A0AAW0T1W8</accession>
<dbReference type="InterPro" id="IPR051179">
    <property type="entry name" value="WD_repeat_multifunction"/>
</dbReference>
<evidence type="ECO:0000256" key="2">
    <source>
        <dbReference type="ARBA" id="ARBA00022737"/>
    </source>
</evidence>
<keyword evidence="1 5" id="KW-0853">WD repeat</keyword>
<name>A0AAW0T1W8_SCYPA</name>
<evidence type="ECO:0000256" key="3">
    <source>
        <dbReference type="ARBA" id="ARBA00022942"/>
    </source>
</evidence>
<evidence type="ECO:0000256" key="5">
    <source>
        <dbReference type="PROSITE-ProRule" id="PRU00221"/>
    </source>
</evidence>
<proteinExistence type="inferred from homology"/>
<evidence type="ECO:0000256" key="4">
    <source>
        <dbReference type="ARBA" id="ARBA00038321"/>
    </source>
</evidence>
<dbReference type="Gene3D" id="2.130.10.10">
    <property type="entry name" value="YVTN repeat-like/Quinoprotein amine dehydrogenase"/>
    <property type="match status" value="2"/>
</dbReference>
<sequence>MAGRGGLLVLQSDWQESLRDNDTSAWVMYKTLGRQAEHGKVGGTNPSSAFTVQGRTERTITITYTPTGRSTLFVAPTQTFSHIHAKSVMSLDVAEGGLAVSVCAENKLLVWETETGLVRRTLEGHLFDAYSCRLFPSGVVVLSGGGDMQLRIWDAVTGQCPVVLKGHTGAVLDTAIVERGRNVISVSKDGSAKLWNCGAAACVATLLTTESVLNCCAITDVTGSIDLPPPAEPPSELEYGTAGKVLLAGADDGQVHLVNVAGRAVLAVLPLGSPVLAGCWATATLAVLGLADGRLEVVDAQTLNSRPLSHDSASSVESIVPHAGGVLAGRRDGTCQFYKLDGSSSAQLTGSDCDPIYRIAINSSHIYAACRDGHNDAVSGKAGTKPTQPAESRLSHEERHGWPRVPWPSWPSRLGSLSMPDTAAHTCSIPKPPDRAVLDQRAEAAPHPAWRPAPSLGLAHLGPLPATPPVHTGAPHRLGMHTTQLCNNTQCNTSLCLSYVHPTVLRAAVRVVVPLPLSLPVPLLRPGRRASQGQGLPVSWGGGACWGVFCLHCLQAAALPPGGAGINMIQGLLCCNTTLLDPKRRTSGL</sequence>
<comment type="similarity">
    <text evidence="4">Belongs to the WD repeat PAAF1/RPN14 family.</text>
</comment>
<dbReference type="EMBL" id="JARAKH010000040">
    <property type="protein sequence ID" value="KAK8381329.1"/>
    <property type="molecule type" value="Genomic_DNA"/>
</dbReference>
<evidence type="ECO:0000313" key="8">
    <source>
        <dbReference type="Proteomes" id="UP001487740"/>
    </source>
</evidence>
<feature type="region of interest" description="Disordered" evidence="6">
    <location>
        <begin position="378"/>
        <end position="400"/>
    </location>
</feature>
<keyword evidence="3" id="KW-0647">Proteasome</keyword>
<dbReference type="InterPro" id="IPR036322">
    <property type="entry name" value="WD40_repeat_dom_sf"/>
</dbReference>
<evidence type="ECO:0000256" key="1">
    <source>
        <dbReference type="ARBA" id="ARBA00022574"/>
    </source>
</evidence>
<dbReference type="Proteomes" id="UP001487740">
    <property type="component" value="Unassembled WGS sequence"/>
</dbReference>
<dbReference type="SUPFAM" id="SSF50978">
    <property type="entry name" value="WD40 repeat-like"/>
    <property type="match status" value="1"/>
</dbReference>
<dbReference type="GO" id="GO:0000502">
    <property type="term" value="C:proteasome complex"/>
    <property type="evidence" value="ECO:0007669"/>
    <property type="project" value="UniProtKB-KW"/>
</dbReference>
<organism evidence="7 8">
    <name type="scientific">Scylla paramamosain</name>
    <name type="common">Mud crab</name>
    <dbReference type="NCBI Taxonomy" id="85552"/>
    <lineage>
        <taxon>Eukaryota</taxon>
        <taxon>Metazoa</taxon>
        <taxon>Ecdysozoa</taxon>
        <taxon>Arthropoda</taxon>
        <taxon>Crustacea</taxon>
        <taxon>Multicrustacea</taxon>
        <taxon>Malacostraca</taxon>
        <taxon>Eumalacostraca</taxon>
        <taxon>Eucarida</taxon>
        <taxon>Decapoda</taxon>
        <taxon>Pleocyemata</taxon>
        <taxon>Brachyura</taxon>
        <taxon>Eubrachyura</taxon>
        <taxon>Portunoidea</taxon>
        <taxon>Portunidae</taxon>
        <taxon>Portuninae</taxon>
        <taxon>Scylla</taxon>
    </lineage>
</organism>
<dbReference type="AlphaFoldDB" id="A0AAW0T1W8"/>
<feature type="repeat" description="WD" evidence="5">
    <location>
        <begin position="122"/>
        <end position="163"/>
    </location>
</feature>
<dbReference type="InterPro" id="IPR015943">
    <property type="entry name" value="WD40/YVTN_repeat-like_dom_sf"/>
</dbReference>
<feature type="repeat" description="WD" evidence="5">
    <location>
        <begin position="164"/>
        <end position="196"/>
    </location>
</feature>
<keyword evidence="8" id="KW-1185">Reference proteome</keyword>
<comment type="caution">
    <text evidence="7">The sequence shown here is derived from an EMBL/GenBank/DDBJ whole genome shotgun (WGS) entry which is preliminary data.</text>
</comment>
<evidence type="ECO:0000256" key="6">
    <source>
        <dbReference type="SAM" id="MobiDB-lite"/>
    </source>
</evidence>